<proteinExistence type="predicted"/>
<dbReference type="GO" id="GO:0009295">
    <property type="term" value="C:nucleoid"/>
    <property type="evidence" value="ECO:0007669"/>
    <property type="project" value="InterPro"/>
</dbReference>
<name>A0A2U8VLA5_9HYPH</name>
<organism evidence="1 2">
    <name type="scientific">Methylobacterium radiodurans</name>
    <dbReference type="NCBI Taxonomy" id="2202828"/>
    <lineage>
        <taxon>Bacteria</taxon>
        <taxon>Pseudomonadati</taxon>
        <taxon>Pseudomonadota</taxon>
        <taxon>Alphaproteobacteria</taxon>
        <taxon>Hyphomicrobiales</taxon>
        <taxon>Methylobacteriaceae</taxon>
        <taxon>Methylobacterium</taxon>
    </lineage>
</organism>
<evidence type="ECO:0000313" key="1">
    <source>
        <dbReference type="EMBL" id="AWN34394.1"/>
    </source>
</evidence>
<dbReference type="Pfam" id="PF04245">
    <property type="entry name" value="NA37"/>
    <property type="match status" value="1"/>
</dbReference>
<dbReference type="Proteomes" id="UP000246058">
    <property type="component" value="Chromosome"/>
</dbReference>
<dbReference type="InterPro" id="IPR007358">
    <property type="entry name" value="Nucleoid_associated_NdpA"/>
</dbReference>
<dbReference type="OrthoDB" id="9178145at2"/>
<evidence type="ECO:0008006" key="3">
    <source>
        <dbReference type="Google" id="ProtNLM"/>
    </source>
</evidence>
<dbReference type="AlphaFoldDB" id="A0A2U8VLA5"/>
<gene>
    <name evidence="1" type="ORF">DK427_00410</name>
</gene>
<dbReference type="EMBL" id="CP029551">
    <property type="protein sequence ID" value="AWN34394.1"/>
    <property type="molecule type" value="Genomic_DNA"/>
</dbReference>
<protein>
    <recommendedName>
        <fullName evidence="3">Nucleoid-associated protein</fullName>
    </recommendedName>
</protein>
<sequence>MRVLTDEEKAALRVESFIFHAVHHGQPEPTLHDGVSIGGFAEFFIERVVETLRGNRFTFDTGSTTLRALRGIEADPATFVEASKDLARRLHRTEGHEMPDGRFKRGILMVTVLSAGPRRFHSLIKYDHGERVIDIVERGSAAVLEEVVNPLTQNRKALQKSALIELDDAGGQLVVVDHSKRSGITDFFRGFLGVRRAQAEADLTKAVERSLRKTVQTHAAELPPEIGSQWRQRLRDIAARRREFEPDQFFGDLFGANDTAALRATWRGQLAANEIDGEQFTFDPDALPDTGPTRYRTAENIDITVPAAARDRFNWERQADGSVVITIRAGALTQR</sequence>
<keyword evidence="2" id="KW-1185">Reference proteome</keyword>
<evidence type="ECO:0000313" key="2">
    <source>
        <dbReference type="Proteomes" id="UP000246058"/>
    </source>
</evidence>
<accession>A0A2U8VLA5</accession>
<dbReference type="RefSeq" id="WP_109949535.1">
    <property type="nucleotide sequence ID" value="NZ_CP029551.1"/>
</dbReference>
<reference evidence="1 2" key="1">
    <citation type="submission" date="2018-05" db="EMBL/GenBank/DDBJ databases">
        <title>Complete Genome Sequence of Methylobacterium sp. 17Sr1-43.</title>
        <authorList>
            <person name="Srinivasan S."/>
        </authorList>
    </citation>
    <scope>NUCLEOTIDE SEQUENCE [LARGE SCALE GENOMIC DNA]</scope>
    <source>
        <strain evidence="1 2">17Sr1-43</strain>
    </source>
</reference>
<dbReference type="KEGG" id="meti:DK427_00410"/>